<comment type="caution">
    <text evidence="2">The sequence shown here is derived from an EMBL/GenBank/DDBJ whole genome shotgun (WGS) entry which is preliminary data.</text>
</comment>
<evidence type="ECO:0000313" key="3">
    <source>
        <dbReference type="Proteomes" id="UP001500325"/>
    </source>
</evidence>
<reference evidence="3" key="1">
    <citation type="journal article" date="2019" name="Int. J. Syst. Evol. Microbiol.">
        <title>The Global Catalogue of Microorganisms (GCM) 10K type strain sequencing project: providing services to taxonomists for standard genome sequencing and annotation.</title>
        <authorList>
            <consortium name="The Broad Institute Genomics Platform"/>
            <consortium name="The Broad Institute Genome Sequencing Center for Infectious Disease"/>
            <person name="Wu L."/>
            <person name="Ma J."/>
        </authorList>
    </citation>
    <scope>NUCLEOTIDE SEQUENCE [LARGE SCALE GENOMIC DNA]</scope>
    <source>
        <strain evidence="3">JCM 18055</strain>
    </source>
</reference>
<protein>
    <submittedName>
        <fullName evidence="2">Uncharacterized protein</fullName>
    </submittedName>
</protein>
<keyword evidence="1" id="KW-1133">Transmembrane helix</keyword>
<dbReference type="Proteomes" id="UP001500325">
    <property type="component" value="Unassembled WGS sequence"/>
</dbReference>
<keyword evidence="3" id="KW-1185">Reference proteome</keyword>
<organism evidence="2 3">
    <name type="scientific">Pseudonocardia yuanmonensis</name>
    <dbReference type="NCBI Taxonomy" id="1095914"/>
    <lineage>
        <taxon>Bacteria</taxon>
        <taxon>Bacillati</taxon>
        <taxon>Actinomycetota</taxon>
        <taxon>Actinomycetes</taxon>
        <taxon>Pseudonocardiales</taxon>
        <taxon>Pseudonocardiaceae</taxon>
        <taxon>Pseudonocardia</taxon>
    </lineage>
</organism>
<proteinExistence type="predicted"/>
<keyword evidence="1" id="KW-0472">Membrane</keyword>
<sequence>MYRVSADRPIVLGVLMYVVVAAAPTLLIWAVARGLPVLLGLPGLLRRLCRRDGPPVATGQSFESLVADLHRLRREVRGREPTTRVRRVALLAAYDDVLHDLCRAVGVARPPLSEVPERERPFARLQTEAAIEEAGVVLDPPDRGTAAA</sequence>
<evidence type="ECO:0000256" key="1">
    <source>
        <dbReference type="SAM" id="Phobius"/>
    </source>
</evidence>
<accession>A0ABP8XG35</accession>
<feature type="transmembrane region" description="Helical" evidence="1">
    <location>
        <begin position="12"/>
        <end position="41"/>
    </location>
</feature>
<keyword evidence="1" id="KW-0812">Transmembrane</keyword>
<gene>
    <name evidence="2" type="ORF">GCM10023215_51780</name>
</gene>
<name>A0ABP8XG35_9PSEU</name>
<evidence type="ECO:0000313" key="2">
    <source>
        <dbReference type="EMBL" id="GAA4705462.1"/>
    </source>
</evidence>
<dbReference type="EMBL" id="BAABIC010000021">
    <property type="protein sequence ID" value="GAA4705462.1"/>
    <property type="molecule type" value="Genomic_DNA"/>
</dbReference>